<proteinExistence type="predicted"/>
<protein>
    <submittedName>
        <fullName evidence="3">Uncharacterized protein</fullName>
    </submittedName>
</protein>
<feature type="compositionally biased region" description="Low complexity" evidence="1">
    <location>
        <begin position="26"/>
        <end position="43"/>
    </location>
</feature>
<gene>
    <name evidence="3" type="ORF">JKP88DRAFT_185555</name>
</gene>
<sequence length="317" mass="33929">MILRAVAAAALAVIVPLASAFLLPPSSSSGSTATQPQQPPSQLGDSSGATKAPAALSSRSGSHVLRMGEYMDEEAQRKLRDMLNKQFGKGAGTVKADEWAKPADAIGVGTVLLADPRPFFKGDAKTLQRFGLPEPIPQVISPDRQADLLPCILLVQHGPRGSIGVMLNRRTGMLMGDLGEDMSAFMIQPIFLGGTLGSQSLSFIHTYPEVAQAEQVTEDGLFFGGDFKSAVHCVREGIGSGFNFRFFVQYTQWGPGELGAEVNAGRWHAVSAGKMSLLRVRDRKGPDTAKPMWTDLLTMAGEEQPELKNVVDSVYGQ</sequence>
<accession>A0A835YZZ3</accession>
<keyword evidence="2" id="KW-0732">Signal</keyword>
<dbReference type="PANTHER" id="PTHR31984:SF17">
    <property type="entry name" value="TRANSCRIPTIONAL REGULATOR"/>
    <property type="match status" value="1"/>
</dbReference>
<dbReference type="Gene3D" id="3.40.1740.10">
    <property type="entry name" value="VC0467-like"/>
    <property type="match status" value="1"/>
</dbReference>
<dbReference type="OrthoDB" id="272750at2759"/>
<organism evidence="3 4">
    <name type="scientific">Tribonema minus</name>
    <dbReference type="NCBI Taxonomy" id="303371"/>
    <lineage>
        <taxon>Eukaryota</taxon>
        <taxon>Sar</taxon>
        <taxon>Stramenopiles</taxon>
        <taxon>Ochrophyta</taxon>
        <taxon>PX clade</taxon>
        <taxon>Xanthophyceae</taxon>
        <taxon>Tribonematales</taxon>
        <taxon>Tribonemataceae</taxon>
        <taxon>Tribonema</taxon>
    </lineage>
</organism>
<feature type="region of interest" description="Disordered" evidence="1">
    <location>
        <begin position="26"/>
        <end position="63"/>
    </location>
</feature>
<reference evidence="3" key="1">
    <citation type="submission" date="2021-02" db="EMBL/GenBank/DDBJ databases">
        <title>First Annotated Genome of the Yellow-green Alga Tribonema minus.</title>
        <authorList>
            <person name="Mahan K.M."/>
        </authorList>
    </citation>
    <scope>NUCLEOTIDE SEQUENCE</scope>
    <source>
        <strain evidence="3">UTEX B ZZ1240</strain>
    </source>
</reference>
<dbReference type="Proteomes" id="UP000664859">
    <property type="component" value="Unassembled WGS sequence"/>
</dbReference>
<feature type="chain" id="PRO_5032431487" evidence="2">
    <location>
        <begin position="21"/>
        <end position="317"/>
    </location>
</feature>
<feature type="non-terminal residue" evidence="3">
    <location>
        <position position="317"/>
    </location>
</feature>
<evidence type="ECO:0000256" key="2">
    <source>
        <dbReference type="SAM" id="SignalP"/>
    </source>
</evidence>
<evidence type="ECO:0000313" key="4">
    <source>
        <dbReference type="Proteomes" id="UP000664859"/>
    </source>
</evidence>
<dbReference type="Pfam" id="PF02622">
    <property type="entry name" value="DUF179"/>
    <property type="match status" value="1"/>
</dbReference>
<dbReference type="EMBL" id="JAFCMP010000146">
    <property type="protein sequence ID" value="KAG5184952.1"/>
    <property type="molecule type" value="Genomic_DNA"/>
</dbReference>
<keyword evidence="4" id="KW-1185">Reference proteome</keyword>
<dbReference type="SUPFAM" id="SSF143456">
    <property type="entry name" value="VC0467-like"/>
    <property type="match status" value="1"/>
</dbReference>
<evidence type="ECO:0000313" key="3">
    <source>
        <dbReference type="EMBL" id="KAG5184952.1"/>
    </source>
</evidence>
<feature type="signal peptide" evidence="2">
    <location>
        <begin position="1"/>
        <end position="20"/>
    </location>
</feature>
<dbReference type="InterPro" id="IPR003774">
    <property type="entry name" value="AlgH-like"/>
</dbReference>
<name>A0A835YZZ3_9STRA</name>
<dbReference type="PANTHER" id="PTHR31984">
    <property type="entry name" value="TRANSPORTER, PUTATIVE (DUF179)-RELATED"/>
    <property type="match status" value="1"/>
</dbReference>
<comment type="caution">
    <text evidence="3">The sequence shown here is derived from an EMBL/GenBank/DDBJ whole genome shotgun (WGS) entry which is preliminary data.</text>
</comment>
<evidence type="ECO:0000256" key="1">
    <source>
        <dbReference type="SAM" id="MobiDB-lite"/>
    </source>
</evidence>
<dbReference type="AlphaFoldDB" id="A0A835YZZ3"/>